<keyword evidence="8" id="KW-1185">Reference proteome</keyword>
<dbReference type="PANTHER" id="PTHR10502">
    <property type="entry name" value="ANNEXIN"/>
    <property type="match status" value="1"/>
</dbReference>
<dbReference type="VEuPathDB" id="VectorBase:ASTE016425"/>
<dbReference type="VEuPathDB" id="VectorBase:ASTEI20_034555"/>
<keyword evidence="4 6" id="KW-0041">Annexin</keyword>
<dbReference type="AlphaFoldDB" id="A0A182YJM1"/>
<dbReference type="GO" id="GO:0005737">
    <property type="term" value="C:cytoplasm"/>
    <property type="evidence" value="ECO:0007669"/>
    <property type="project" value="TreeGrafter"/>
</dbReference>
<dbReference type="GO" id="GO:0005886">
    <property type="term" value="C:plasma membrane"/>
    <property type="evidence" value="ECO:0007669"/>
    <property type="project" value="TreeGrafter"/>
</dbReference>
<keyword evidence="2 6" id="KW-0677">Repeat</keyword>
<dbReference type="InterPro" id="IPR001464">
    <property type="entry name" value="Annexin"/>
</dbReference>
<dbReference type="FunFam" id="1.10.220.10:FF:000001">
    <property type="entry name" value="Annexin"/>
    <property type="match status" value="2"/>
</dbReference>
<evidence type="ECO:0000256" key="1">
    <source>
        <dbReference type="ARBA" id="ARBA00007831"/>
    </source>
</evidence>
<dbReference type="Gene3D" id="1.10.220.10">
    <property type="entry name" value="Annexin"/>
    <property type="match status" value="8"/>
</dbReference>
<dbReference type="SMART" id="SM00335">
    <property type="entry name" value="ANX"/>
    <property type="match status" value="8"/>
</dbReference>
<protein>
    <recommendedName>
        <fullName evidence="6">Annexin</fullName>
    </recommendedName>
</protein>
<proteinExistence type="inferred from homology"/>
<organism evidence="7 8">
    <name type="scientific">Anopheles stephensi</name>
    <name type="common">Indo-Pakistan malaria mosquito</name>
    <dbReference type="NCBI Taxonomy" id="30069"/>
    <lineage>
        <taxon>Eukaryota</taxon>
        <taxon>Metazoa</taxon>
        <taxon>Ecdysozoa</taxon>
        <taxon>Arthropoda</taxon>
        <taxon>Hexapoda</taxon>
        <taxon>Insecta</taxon>
        <taxon>Pterygota</taxon>
        <taxon>Neoptera</taxon>
        <taxon>Endopterygota</taxon>
        <taxon>Diptera</taxon>
        <taxon>Nematocera</taxon>
        <taxon>Culicoidea</taxon>
        <taxon>Culicidae</taxon>
        <taxon>Anophelinae</taxon>
        <taxon>Anopheles</taxon>
    </lineage>
</organism>
<dbReference type="FunFam" id="1.10.220.10:FF:000010">
    <property type="entry name" value="Annexin"/>
    <property type="match status" value="2"/>
</dbReference>
<keyword evidence="3 6" id="KW-0106">Calcium</keyword>
<accession>A0A182YJM1</accession>
<evidence type="ECO:0000313" key="7">
    <source>
        <dbReference type="EnsemblMetazoa" id="ASTEI08657-PA"/>
    </source>
</evidence>
<dbReference type="GO" id="GO:0005634">
    <property type="term" value="C:nucleus"/>
    <property type="evidence" value="ECO:0007669"/>
    <property type="project" value="TreeGrafter"/>
</dbReference>
<dbReference type="STRING" id="30069.A0A182YJM1"/>
<dbReference type="FunFam" id="1.10.220.10:FF:000004">
    <property type="entry name" value="Annexin"/>
    <property type="match status" value="2"/>
</dbReference>
<evidence type="ECO:0000256" key="3">
    <source>
        <dbReference type="ARBA" id="ARBA00022837"/>
    </source>
</evidence>
<evidence type="ECO:0000256" key="5">
    <source>
        <dbReference type="ARBA" id="ARBA00023302"/>
    </source>
</evidence>
<evidence type="ECO:0000256" key="4">
    <source>
        <dbReference type="ARBA" id="ARBA00023216"/>
    </source>
</evidence>
<dbReference type="Proteomes" id="UP000076408">
    <property type="component" value="Unassembled WGS sequence"/>
</dbReference>
<dbReference type="GO" id="GO:0001786">
    <property type="term" value="F:phosphatidylserine binding"/>
    <property type="evidence" value="ECO:0007669"/>
    <property type="project" value="TreeGrafter"/>
</dbReference>
<keyword evidence="5 6" id="KW-0111">Calcium/phospholipid-binding</keyword>
<dbReference type="PROSITE" id="PS00223">
    <property type="entry name" value="ANNEXIN_1"/>
    <property type="match status" value="3"/>
</dbReference>
<dbReference type="PRINTS" id="PR00196">
    <property type="entry name" value="ANNEXIN"/>
</dbReference>
<dbReference type="EnsemblMetazoa" id="ASTEI08657-RA">
    <property type="protein sequence ID" value="ASTEI08657-PA"/>
    <property type="gene ID" value="ASTEI08657"/>
</dbReference>
<sequence>MSWYYTPHPTVVPAEDFDASADANALRKAMKGFGTDEQAIIDILCARSNAQRQEIAEAFKRELGRDLIDDLKSELGGKFEDVILGLMLRPEAYLCKQLHKAMDGIGTNEKALIEIICPQTNDQIKAIVDCYEEMYDRPLAEHLCSETSGSFRRLLTMIIVGARDPQGTVDPDLAVEQAKQLYDAGEGKLGTDEEVFYKILAHGSFDQLEIVFEEYKSLSGRTIEQALKAELSGELYDALSAIVECVQMAPHFFAKRLHKAMDGVGTDDATLIRIIVSRSEIDLQNIKDEFEQMYNKTLVSAVRPKPTVFPAEVFNPSEDAAALRKAMKGFGTDEQAIINILCSRSNQQRQYISEAFQRDLGRDLLKDLKSELSGKFEDVIVGLMMPPVNYLCKQLYKAMDGIGTDEKALIEILCSQDNEQMHQIAHTYEEMYNRPLAEHVCSETSGSFRRLLTLIITGTRESNDMCNPELAVEQAKSLYNAGEGKWGTDESTFYKILAHASFAQLEIVFEEYKKLTGRTIEQALKAEISGDFYEALSAIVECVQMAPHFFAKKLFLAMDGIGTDDKTLIRIIISRAEIDLQNIKDEFEQMYNKTLLSMVKDETSGDYKRVLSALIGARRR</sequence>
<name>A0A182YJM1_ANOST</name>
<dbReference type="GO" id="GO:0005509">
    <property type="term" value="F:calcium ion binding"/>
    <property type="evidence" value="ECO:0007669"/>
    <property type="project" value="InterPro"/>
</dbReference>
<comment type="similarity">
    <text evidence="1 6">Belongs to the annexin family.</text>
</comment>
<dbReference type="Pfam" id="PF00191">
    <property type="entry name" value="Annexin"/>
    <property type="match status" value="8"/>
</dbReference>
<dbReference type="InterPro" id="IPR018502">
    <property type="entry name" value="Annexin_repeat"/>
</dbReference>
<dbReference type="SUPFAM" id="SSF47874">
    <property type="entry name" value="Annexin"/>
    <property type="match status" value="2"/>
</dbReference>
<evidence type="ECO:0000256" key="2">
    <source>
        <dbReference type="ARBA" id="ARBA00022737"/>
    </source>
</evidence>
<dbReference type="OMA" id="LMGKFER"/>
<evidence type="ECO:0000313" key="8">
    <source>
        <dbReference type="Proteomes" id="UP000076408"/>
    </source>
</evidence>
<dbReference type="GO" id="GO:0012506">
    <property type="term" value="C:vesicle membrane"/>
    <property type="evidence" value="ECO:0007669"/>
    <property type="project" value="TreeGrafter"/>
</dbReference>
<dbReference type="InterPro" id="IPR018252">
    <property type="entry name" value="Annexin_repeat_CS"/>
</dbReference>
<reference evidence="8" key="1">
    <citation type="journal article" date="2014" name="Genome Biol.">
        <title>Genome analysis of a major urban malaria vector mosquito, Anopheles stephensi.</title>
        <authorList>
            <person name="Jiang X."/>
            <person name="Peery A."/>
            <person name="Hall A.B."/>
            <person name="Sharma A."/>
            <person name="Chen X.G."/>
            <person name="Waterhouse R.M."/>
            <person name="Komissarov A."/>
            <person name="Riehle M.M."/>
            <person name="Shouche Y."/>
            <person name="Sharakhova M.V."/>
            <person name="Lawson D."/>
            <person name="Pakpour N."/>
            <person name="Arensburger P."/>
            <person name="Davidson V.L."/>
            <person name="Eiglmeier K."/>
            <person name="Emrich S."/>
            <person name="George P."/>
            <person name="Kennedy R.C."/>
            <person name="Mane S.P."/>
            <person name="Maslen G."/>
            <person name="Oringanje C."/>
            <person name="Qi Y."/>
            <person name="Settlage R."/>
            <person name="Tojo M."/>
            <person name="Tubio J.M."/>
            <person name="Unger M.F."/>
            <person name="Wang B."/>
            <person name="Vernick K.D."/>
            <person name="Ribeiro J.M."/>
            <person name="James A.A."/>
            <person name="Michel K."/>
            <person name="Riehle M.A."/>
            <person name="Luckhart S."/>
            <person name="Sharakhov I.V."/>
            <person name="Tu Z."/>
        </authorList>
    </citation>
    <scope>NUCLEOTIDE SEQUENCE [LARGE SCALE GENOMIC DNA]</scope>
    <source>
        <strain evidence="8">Indian</strain>
    </source>
</reference>
<reference evidence="7" key="2">
    <citation type="submission" date="2020-05" db="UniProtKB">
        <authorList>
            <consortium name="EnsemblMetazoa"/>
        </authorList>
    </citation>
    <scope>IDENTIFICATION</scope>
    <source>
        <strain evidence="7">Indian</strain>
    </source>
</reference>
<dbReference type="FunFam" id="1.10.220.10:FF:000002">
    <property type="entry name" value="Annexin"/>
    <property type="match status" value="2"/>
</dbReference>
<evidence type="ECO:0000256" key="6">
    <source>
        <dbReference type="RuleBase" id="RU003540"/>
    </source>
</evidence>
<dbReference type="PROSITE" id="PS51897">
    <property type="entry name" value="ANNEXIN_2"/>
    <property type="match status" value="8"/>
</dbReference>
<dbReference type="GO" id="GO:0005544">
    <property type="term" value="F:calcium-dependent phospholipid binding"/>
    <property type="evidence" value="ECO:0007669"/>
    <property type="project" value="UniProtKB-KW"/>
</dbReference>
<dbReference type="VEuPathDB" id="VectorBase:ASTEI08657"/>
<dbReference type="InterPro" id="IPR037104">
    <property type="entry name" value="Annexin_sf"/>
</dbReference>
<dbReference type="VEuPathDB" id="VectorBase:ASTE002877"/>
<dbReference type="VEuPathDB" id="VectorBase:ASTEI20_034958"/>
<dbReference type="PANTHER" id="PTHR10502:SF177">
    <property type="entry name" value="ANNEXIN B10"/>
    <property type="match status" value="1"/>
</dbReference>
<comment type="domain">
    <text evidence="6">A pair of annexin repeats may form one binding site for calcium and phospholipid.</text>
</comment>